<dbReference type="RefSeq" id="WP_089315094.1">
    <property type="nucleotide sequence ID" value="NZ_FZNP01000013.1"/>
</dbReference>
<evidence type="ECO:0000313" key="2">
    <source>
        <dbReference type="EMBL" id="SNS23455.1"/>
    </source>
</evidence>
<proteinExistence type="predicted"/>
<evidence type="ECO:0000313" key="3">
    <source>
        <dbReference type="Proteomes" id="UP000198420"/>
    </source>
</evidence>
<dbReference type="EMBL" id="FZNP01000013">
    <property type="protein sequence ID" value="SNS23455.1"/>
    <property type="molecule type" value="Genomic_DNA"/>
</dbReference>
<sequence>MTESPLVHARDRFPLGLPGHVVPVSAQQPTPDARPWGMDQAVDPAPVRAMGKHGKPTSTRQEKVATEYTDDSKTKKDDYTQTVTD</sequence>
<protein>
    <submittedName>
        <fullName evidence="2">Uncharacterized protein</fullName>
    </submittedName>
</protein>
<feature type="region of interest" description="Disordered" evidence="1">
    <location>
        <begin position="1"/>
        <end position="85"/>
    </location>
</feature>
<dbReference type="Proteomes" id="UP000198420">
    <property type="component" value="Unassembled WGS sequence"/>
</dbReference>
<gene>
    <name evidence="2" type="ORF">SAMN06265355_113105</name>
</gene>
<dbReference type="AlphaFoldDB" id="A0A239CTC1"/>
<name>A0A239CTC1_9ACTN</name>
<dbReference type="OrthoDB" id="3481586at2"/>
<feature type="compositionally biased region" description="Basic and acidic residues" evidence="1">
    <location>
        <begin position="60"/>
        <end position="79"/>
    </location>
</feature>
<evidence type="ECO:0000256" key="1">
    <source>
        <dbReference type="SAM" id="MobiDB-lite"/>
    </source>
</evidence>
<organism evidence="2 3">
    <name type="scientific">Actinomadura mexicana</name>
    <dbReference type="NCBI Taxonomy" id="134959"/>
    <lineage>
        <taxon>Bacteria</taxon>
        <taxon>Bacillati</taxon>
        <taxon>Actinomycetota</taxon>
        <taxon>Actinomycetes</taxon>
        <taxon>Streptosporangiales</taxon>
        <taxon>Thermomonosporaceae</taxon>
        <taxon>Actinomadura</taxon>
    </lineage>
</organism>
<accession>A0A239CTC1</accession>
<keyword evidence="3" id="KW-1185">Reference proteome</keyword>
<reference evidence="3" key="1">
    <citation type="submission" date="2017-06" db="EMBL/GenBank/DDBJ databases">
        <authorList>
            <person name="Varghese N."/>
            <person name="Submissions S."/>
        </authorList>
    </citation>
    <scope>NUCLEOTIDE SEQUENCE [LARGE SCALE GENOMIC DNA]</scope>
    <source>
        <strain evidence="3">DSM 44485</strain>
    </source>
</reference>